<proteinExistence type="predicted"/>
<protein>
    <submittedName>
        <fullName evidence="4">Class F sortase</fullName>
    </submittedName>
</protein>
<dbReference type="InterPro" id="IPR005754">
    <property type="entry name" value="Sortase"/>
</dbReference>
<sequence length="230" mass="23680">MARHRLAALLTTGCGLSAVAAGWLLWGAPQPGPADAGSLPAGVHSPTSHTTAASPPTRVRGPNGLDAAVVPVAALGDGALALPEDLRTGGWWALGAAAGSSEGTVLIAGHADTRADGLGPFAALHRIPLDARVEVTGADDQVRAYRLTARRTYRREQLPTDLFAGDGPHRLVLVTCAGPYDRAVGRYQRNLVLYATPIEPNARVANEPPALAYGNLSSGPNPARTRSGLG</sequence>
<evidence type="ECO:0000256" key="2">
    <source>
        <dbReference type="SAM" id="MobiDB-lite"/>
    </source>
</evidence>
<dbReference type="SUPFAM" id="SSF63817">
    <property type="entry name" value="Sortase"/>
    <property type="match status" value="1"/>
</dbReference>
<dbReference type="RefSeq" id="WP_387897940.1">
    <property type="nucleotide sequence ID" value="NZ_JBIAPK010000011.1"/>
</dbReference>
<gene>
    <name evidence="4" type="ORF">ACFYWW_29380</name>
</gene>
<keyword evidence="5" id="KW-1185">Reference proteome</keyword>
<reference evidence="4 5" key="1">
    <citation type="submission" date="2024-10" db="EMBL/GenBank/DDBJ databases">
        <title>The Natural Products Discovery Center: Release of the First 8490 Sequenced Strains for Exploring Actinobacteria Biosynthetic Diversity.</title>
        <authorList>
            <person name="Kalkreuter E."/>
            <person name="Kautsar S.A."/>
            <person name="Yang D."/>
            <person name="Bader C.D."/>
            <person name="Teijaro C.N."/>
            <person name="Fluegel L."/>
            <person name="Davis C.M."/>
            <person name="Simpson J.R."/>
            <person name="Lauterbach L."/>
            <person name="Steele A.D."/>
            <person name="Gui C."/>
            <person name="Meng S."/>
            <person name="Li G."/>
            <person name="Viehrig K."/>
            <person name="Ye F."/>
            <person name="Su P."/>
            <person name="Kiefer A.F."/>
            <person name="Nichols A."/>
            <person name="Cepeda A.J."/>
            <person name="Yan W."/>
            <person name="Fan B."/>
            <person name="Jiang Y."/>
            <person name="Adhikari A."/>
            <person name="Zheng C.-J."/>
            <person name="Schuster L."/>
            <person name="Cowan T.M."/>
            <person name="Smanski M.J."/>
            <person name="Chevrette M.G."/>
            <person name="De Carvalho L.P.S."/>
            <person name="Shen B."/>
        </authorList>
    </citation>
    <scope>NUCLEOTIDE SEQUENCE [LARGE SCALE GENOMIC DNA]</scope>
    <source>
        <strain evidence="4 5">NPDC003029</strain>
    </source>
</reference>
<dbReference type="Gene3D" id="2.40.260.10">
    <property type="entry name" value="Sortase"/>
    <property type="match status" value="1"/>
</dbReference>
<feature type="compositionally biased region" description="Low complexity" evidence="2">
    <location>
        <begin position="44"/>
        <end position="57"/>
    </location>
</feature>
<dbReference type="Proteomes" id="UP001601976">
    <property type="component" value="Unassembled WGS sequence"/>
</dbReference>
<keyword evidence="1" id="KW-0378">Hydrolase</keyword>
<evidence type="ECO:0000256" key="3">
    <source>
        <dbReference type="SAM" id="SignalP"/>
    </source>
</evidence>
<comment type="caution">
    <text evidence="4">The sequence shown here is derived from an EMBL/GenBank/DDBJ whole genome shotgun (WGS) entry which is preliminary data.</text>
</comment>
<feature type="region of interest" description="Disordered" evidence="2">
    <location>
        <begin position="34"/>
        <end position="62"/>
    </location>
</feature>
<dbReference type="InterPro" id="IPR042001">
    <property type="entry name" value="Sortase_F"/>
</dbReference>
<feature type="chain" id="PRO_5047109799" evidence="3">
    <location>
        <begin position="21"/>
        <end position="230"/>
    </location>
</feature>
<keyword evidence="3" id="KW-0732">Signal</keyword>
<dbReference type="EMBL" id="JBIAPK010000011">
    <property type="protein sequence ID" value="MFF3342790.1"/>
    <property type="molecule type" value="Genomic_DNA"/>
</dbReference>
<dbReference type="Pfam" id="PF04203">
    <property type="entry name" value="Sortase"/>
    <property type="match status" value="1"/>
</dbReference>
<evidence type="ECO:0000313" key="5">
    <source>
        <dbReference type="Proteomes" id="UP001601976"/>
    </source>
</evidence>
<dbReference type="InterPro" id="IPR023365">
    <property type="entry name" value="Sortase_dom-sf"/>
</dbReference>
<feature type="signal peptide" evidence="3">
    <location>
        <begin position="1"/>
        <end position="20"/>
    </location>
</feature>
<accession>A0ABW6RMK2</accession>
<name>A0ABW6RMK2_9ACTN</name>
<dbReference type="CDD" id="cd05829">
    <property type="entry name" value="Sortase_F"/>
    <property type="match status" value="1"/>
</dbReference>
<organism evidence="4 5">
    <name type="scientific">Streptomyces flavidovirens</name>
    <dbReference type="NCBI Taxonomy" id="67298"/>
    <lineage>
        <taxon>Bacteria</taxon>
        <taxon>Bacillati</taxon>
        <taxon>Actinomycetota</taxon>
        <taxon>Actinomycetes</taxon>
        <taxon>Kitasatosporales</taxon>
        <taxon>Streptomycetaceae</taxon>
        <taxon>Streptomyces</taxon>
    </lineage>
</organism>
<evidence type="ECO:0000256" key="1">
    <source>
        <dbReference type="ARBA" id="ARBA00022801"/>
    </source>
</evidence>
<evidence type="ECO:0000313" key="4">
    <source>
        <dbReference type="EMBL" id="MFF3342790.1"/>
    </source>
</evidence>